<proteinExistence type="predicted"/>
<dbReference type="AlphaFoldDB" id="N1QHN4"/>
<dbReference type="RefSeq" id="XP_016764811.1">
    <property type="nucleotide sequence ID" value="XM_016902298.1"/>
</dbReference>
<accession>N1QHN4</accession>
<keyword evidence="3" id="KW-1185">Reference proteome</keyword>
<name>N1QHN4_SPHMS</name>
<dbReference type="EMBL" id="KB456260">
    <property type="protein sequence ID" value="EMF16690.1"/>
    <property type="molecule type" value="Genomic_DNA"/>
</dbReference>
<organism evidence="2 3">
    <name type="scientific">Sphaerulina musiva (strain SO2202)</name>
    <name type="common">Poplar stem canker fungus</name>
    <name type="synonym">Septoria musiva</name>
    <dbReference type="NCBI Taxonomy" id="692275"/>
    <lineage>
        <taxon>Eukaryota</taxon>
        <taxon>Fungi</taxon>
        <taxon>Dikarya</taxon>
        <taxon>Ascomycota</taxon>
        <taxon>Pezizomycotina</taxon>
        <taxon>Dothideomycetes</taxon>
        <taxon>Dothideomycetidae</taxon>
        <taxon>Mycosphaerellales</taxon>
        <taxon>Mycosphaerellaceae</taxon>
        <taxon>Sphaerulina</taxon>
    </lineage>
</organism>
<evidence type="ECO:0000256" key="1">
    <source>
        <dbReference type="SAM" id="MobiDB-lite"/>
    </source>
</evidence>
<dbReference type="Proteomes" id="UP000016931">
    <property type="component" value="Unassembled WGS sequence"/>
</dbReference>
<feature type="region of interest" description="Disordered" evidence="1">
    <location>
        <begin position="568"/>
        <end position="587"/>
    </location>
</feature>
<dbReference type="GeneID" id="27899435"/>
<dbReference type="OrthoDB" id="4159838at2759"/>
<dbReference type="eggNOG" id="ENOG502S27H">
    <property type="taxonomic scope" value="Eukaryota"/>
</dbReference>
<feature type="region of interest" description="Disordered" evidence="1">
    <location>
        <begin position="1"/>
        <end position="21"/>
    </location>
</feature>
<dbReference type="OMA" id="NDDCADE"/>
<reference evidence="2 3" key="1">
    <citation type="journal article" date="2012" name="PLoS Pathog.">
        <title>Diverse lifestyles and strategies of plant pathogenesis encoded in the genomes of eighteen Dothideomycetes fungi.</title>
        <authorList>
            <person name="Ohm R.A."/>
            <person name="Feau N."/>
            <person name="Henrissat B."/>
            <person name="Schoch C.L."/>
            <person name="Horwitz B.A."/>
            <person name="Barry K.W."/>
            <person name="Condon B.J."/>
            <person name="Copeland A.C."/>
            <person name="Dhillon B."/>
            <person name="Glaser F."/>
            <person name="Hesse C.N."/>
            <person name="Kosti I."/>
            <person name="LaButti K."/>
            <person name="Lindquist E.A."/>
            <person name="Lucas S."/>
            <person name="Salamov A.A."/>
            <person name="Bradshaw R.E."/>
            <person name="Ciuffetti L."/>
            <person name="Hamelin R.C."/>
            <person name="Kema G.H.J."/>
            <person name="Lawrence C."/>
            <person name="Scott J.A."/>
            <person name="Spatafora J.W."/>
            <person name="Turgeon B.G."/>
            <person name="de Wit P.J.G.M."/>
            <person name="Zhong S."/>
            <person name="Goodwin S.B."/>
            <person name="Grigoriev I.V."/>
        </authorList>
    </citation>
    <scope>NUCLEOTIDE SEQUENCE [LARGE SCALE GENOMIC DNA]</scope>
    <source>
        <strain evidence="2 3">SO2202</strain>
    </source>
</reference>
<evidence type="ECO:0000313" key="3">
    <source>
        <dbReference type="Proteomes" id="UP000016931"/>
    </source>
</evidence>
<evidence type="ECO:0000313" key="2">
    <source>
        <dbReference type="EMBL" id="EMF16690.1"/>
    </source>
</evidence>
<gene>
    <name evidence="2" type="ORF">SEPMUDRAFT_129585</name>
</gene>
<sequence>MSICPPPGTSNGLKRKHSSLGSSRVEDIAWTTARCNRLLRTIDSRIEAIRNLIRPDLRAHKTASRPEIRIRKRKPESLTDPLWLPEGSKKIKPRTYAAKDRPKIDRTVRNGGSSNDGRVHTIVLPSPFLKRVQQPPTVPLQASPALDHMEPTLVQHRMRRQLPIKIQDPIEKAEVALRSAFQNFLRITQAANNVSRRGARSLLGTCLRQVPRYLESQMEPSYDGEDVDGTIASDVWSFFDDLLNIKGSDWQGLREVARSQGIDAVRRAILDQSLSDSCIDKLIRDCIELSALPEVEILISAWLEASEVTSLTKTGLLDTESLWRGLEGIRFRVLTRFVSQDRTRISALLTGHKHMWNTLLRAITQGAQDEALQFLQLCIESVAEDAYVPGEMNLYHKQMTKNMDEVASKLCIMACTSLLLDEASRHGVQLRQGLFRLGMSVLANNHIRVNRLAVPWLAGPIVLAALTGSPSTLASHSREITEAYDGVARDVLYRREAERCTQDFAQSIACGFFSLDTDKDLDIVGPVFSRIKEHITASSSSKRIEKTILRTIATELITRRRLNDDCADETDDTWQMPKTPSAFQTPRAKASKFGWDDDLCEWVAKTPFTQAEPSGPGSVLADDKENEEPETPDVLTRTIMKTPGIERRRQRALAVAAQCLLPQRPTMMPKSPRVIIARPIKRRKSGRIKAREIEDESEDELAL</sequence>
<protein>
    <submittedName>
        <fullName evidence="2">Uncharacterized protein</fullName>
    </submittedName>
</protein>
<dbReference type="HOGENOM" id="CLU_392401_0_0_1"/>
<feature type="region of interest" description="Disordered" evidence="1">
    <location>
        <begin position="608"/>
        <end position="631"/>
    </location>
</feature>